<accession>A0A809QYE9</accession>
<dbReference type="AlphaFoldDB" id="A0A809QYE9"/>
<dbReference type="Proteomes" id="UP000662914">
    <property type="component" value="Chromosome"/>
</dbReference>
<evidence type="ECO:0000313" key="1">
    <source>
        <dbReference type="EMBL" id="BBO20450.1"/>
    </source>
</evidence>
<name>A0A809QYE9_9PROT</name>
<protein>
    <submittedName>
        <fullName evidence="1">Uncharacterized protein</fullName>
    </submittedName>
</protein>
<gene>
    <name evidence="1" type="ORF">DSYM_11490</name>
</gene>
<dbReference type="KEGG" id="ddz:DSYM_11490"/>
<evidence type="ECO:0000313" key="2">
    <source>
        <dbReference type="Proteomes" id="UP000662914"/>
    </source>
</evidence>
<proteinExistence type="predicted"/>
<sequence length="182" mass="19388">MDGRVLQFTGADIDLMAQAYVLRREPAPLVLGHPRDNLPAYGRVRSLLARHGGLYAFAEVDDDLASWVRAGRYKKVSASFSSPGQADNPTGAWLLRHVGFLGAYPPAVKGMSDPAFAAPAAASFSDADGENACFSAAGDEFAAPLGFRVDARRLAIHQRAMSYQAACPALSYPEAVNFAEAI</sequence>
<reference evidence="1" key="1">
    <citation type="journal article" name="DNA Res.">
        <title>The physiological potential of anammox bacteria as revealed by their core genome structure.</title>
        <authorList>
            <person name="Okubo T."/>
            <person name="Toyoda A."/>
            <person name="Fukuhara K."/>
            <person name="Uchiyama I."/>
            <person name="Harigaya Y."/>
            <person name="Kuroiwa M."/>
            <person name="Suzuki T."/>
            <person name="Murakami Y."/>
            <person name="Suwa Y."/>
            <person name="Takami H."/>
        </authorList>
    </citation>
    <scope>NUCLEOTIDE SEQUENCE</scope>
    <source>
        <strain evidence="1">317325-3</strain>
    </source>
</reference>
<organism evidence="1 2">
    <name type="scientific">Candidatus Desulfobacillus denitrificans</name>
    <dbReference type="NCBI Taxonomy" id="2608985"/>
    <lineage>
        <taxon>Bacteria</taxon>
        <taxon>Pseudomonadati</taxon>
        <taxon>Pseudomonadota</taxon>
        <taxon>Betaproteobacteria</taxon>
        <taxon>Candidatus Desulfobacillus</taxon>
    </lineage>
</organism>
<dbReference type="EMBL" id="AP021857">
    <property type="protein sequence ID" value="BBO20450.1"/>
    <property type="molecule type" value="Genomic_DNA"/>
</dbReference>